<dbReference type="GO" id="GO:0016874">
    <property type="term" value="F:ligase activity"/>
    <property type="evidence" value="ECO:0007669"/>
    <property type="project" value="UniProtKB-KW"/>
</dbReference>
<dbReference type="OrthoDB" id="5967843at2759"/>
<evidence type="ECO:0000313" key="5">
    <source>
        <dbReference type="Proteomes" id="UP001152795"/>
    </source>
</evidence>
<dbReference type="Gene3D" id="3.40.50.300">
    <property type="entry name" value="P-loop containing nucleotide triphosphate hydrolases"/>
    <property type="match status" value="1"/>
</dbReference>
<proteinExistence type="predicted"/>
<gene>
    <name evidence="4" type="ORF">PACLA_8A040788</name>
</gene>
<sequence length="1403" mass="161162">MASSVLESSEEKIYGFKLMRLIVDGGTEVLRNIFLSIHPGNLHAVLSTHYLKLYNLFTTKKIITQPQWDKLFPPPPRIPNIQEFDITLLVILLRNICGLSPPTTGWNVMPGSTDISREANIVRIRLFRNNFFGHVPGTGVSGLDFEAHWVEVSSALRSLGLNEAEIDRLKAEECGEEEVNRVRKEWNESEKEVVIKLDRMEKGMSKLDAGFEKVSRKIDESLKRVKSSTKDILSECLHEHDFKDEIQSFYENYTEGTREWVFDQVSKWLYDKTSNNRAFIISGQAGMGKSTIAAVTCKRFPEHVGACHFFQYNNSRYNNPKFLLQSLAWQLCHVIPEYKQNLTNNLSGNKAQLLDDLNIEGLFTMLFKEPLTNIPDPGKHFLIVIDALDECQQEERYELVDLITRHFHKFPGFIRFLITTRSETDIARKFQGLNPMFLERDDERNLKDLKLLFEDKLRTASQHVRRREIVKKLVKKSEGLMLYASFLCKLSEYSAIISNIEDLPGGIEEIYETYFHRLESELKNLGIDQEQFLLLLGVISVSKRPLPLALLERLLSSNKDSSIAGRTLRKLINCLSSLLVIKNESVSFFHKSVKDWLVKPNHDFTIIEIYGHKTLTDICVYEMATLKENEVRFTYDLTFEYALQYGIQHMLEAEIKDMHSLTELSTDLEIVHASVCVDMYATLSNFSSLESYNMHSSVCEEMQQTIRTLIGIIRRFTYILKDVPRSFLQHVVNENDDVLSSKASDLLMTRYRGLAYFECEDKKESIVEKGLIGRILTTNSVLDIDISPSDDFLICGYENGVELFSLSDFKLLWKIDDFVVERSAALPRSIYILKPPRRIVFHPFRNVILPGRLTPVLNFEGNFESGLLVCKEIPSKFTSCCFSHNNTKMVTNYDIHLTVWNLIENKKIVSLPCRSELFSILFSANDRFIGTTNVDELCVYDTENSYSMISRSCCGNFALLVSTFYSDSWYCCELTKIKLALSRSKHEIVKHDLTTTLLSPTRFIEVWPINARAATEFQAVVESDDRSWFHKVDGGFFFILNNASVLVSSYYGKEVKLFRLTELTQNSNNTIQTFDSSFDLLSFSVSVDGRYIYTDDTMGNFEIVMLTSWPPSEKYINIDQAKDLFRRNTFFVPVTNGVFFCIEVRKPFAGIPELWNSEVTQRLARFPELTGSCYCLLVAEDLVACIMESQVCFFNVLRKEIVARTPFPEDILVLLREHKFKVEIIACSSLYHVLMRYGKSTCLLQDGNTVDLKSRVFNNLAPARFSPDGQLLAFLVHDRGTLYILDILTMKIRSNLPLYSTRGSKLEFVDEEHLLCKGYKNCLCLINVKTCEVLTCVSLGLDEKPWGVFACHQTIGIIVRRGKFKLIKLWLPQHRNDGNELLECSCWIHAGKLNDLPRCCSII</sequence>
<protein>
    <submittedName>
        <fullName evidence="4">E3 ubiquitin- ligase DZIP3</fullName>
    </submittedName>
</protein>
<dbReference type="Pfam" id="PF24883">
    <property type="entry name" value="NPHP3_N"/>
    <property type="match status" value="1"/>
</dbReference>
<keyword evidence="5" id="KW-1185">Reference proteome</keyword>
<comment type="caution">
    <text evidence="4">The sequence shown here is derived from an EMBL/GenBank/DDBJ whole genome shotgun (WGS) entry which is preliminary data.</text>
</comment>
<keyword evidence="4" id="KW-0436">Ligase</keyword>
<dbReference type="InterPro" id="IPR015943">
    <property type="entry name" value="WD40/YVTN_repeat-like_dom_sf"/>
</dbReference>
<dbReference type="PANTHER" id="PTHR10039">
    <property type="entry name" value="AMELOGENIN"/>
    <property type="match status" value="1"/>
</dbReference>
<dbReference type="Pfam" id="PF18738">
    <property type="entry name" value="HEPN_DZIP3"/>
    <property type="match status" value="1"/>
</dbReference>
<evidence type="ECO:0000259" key="2">
    <source>
        <dbReference type="Pfam" id="PF18738"/>
    </source>
</evidence>
<dbReference type="InterPro" id="IPR027417">
    <property type="entry name" value="P-loop_NTPase"/>
</dbReference>
<dbReference type="SUPFAM" id="SSF82171">
    <property type="entry name" value="DPP6 N-terminal domain-like"/>
    <property type="match status" value="1"/>
</dbReference>
<reference evidence="4" key="1">
    <citation type="submission" date="2020-04" db="EMBL/GenBank/DDBJ databases">
        <authorList>
            <person name="Alioto T."/>
            <person name="Alioto T."/>
            <person name="Gomez Garrido J."/>
        </authorList>
    </citation>
    <scope>NUCLEOTIDE SEQUENCE</scope>
    <source>
        <strain evidence="4">A484AB</strain>
    </source>
</reference>
<evidence type="ECO:0000259" key="3">
    <source>
        <dbReference type="Pfam" id="PF24883"/>
    </source>
</evidence>
<dbReference type="Proteomes" id="UP001152795">
    <property type="component" value="Unassembled WGS sequence"/>
</dbReference>
<dbReference type="InterPro" id="IPR041249">
    <property type="entry name" value="HEPN_DZIP3"/>
</dbReference>
<evidence type="ECO:0000256" key="1">
    <source>
        <dbReference type="ARBA" id="ARBA00022737"/>
    </source>
</evidence>
<name>A0A7D9EKC3_PARCT</name>
<dbReference type="Gene3D" id="2.130.10.10">
    <property type="entry name" value="YVTN repeat-like/Quinoprotein amine dehydrogenase"/>
    <property type="match status" value="1"/>
</dbReference>
<keyword evidence="1" id="KW-0677">Repeat</keyword>
<dbReference type="EMBL" id="CACRXK020007005">
    <property type="protein sequence ID" value="CAB4011027.1"/>
    <property type="molecule type" value="Genomic_DNA"/>
</dbReference>
<organism evidence="4 5">
    <name type="scientific">Paramuricea clavata</name>
    <name type="common">Red gorgonian</name>
    <name type="synonym">Violescent sea-whip</name>
    <dbReference type="NCBI Taxonomy" id="317549"/>
    <lineage>
        <taxon>Eukaryota</taxon>
        <taxon>Metazoa</taxon>
        <taxon>Cnidaria</taxon>
        <taxon>Anthozoa</taxon>
        <taxon>Octocorallia</taxon>
        <taxon>Malacalcyonacea</taxon>
        <taxon>Plexauridae</taxon>
        <taxon>Paramuricea</taxon>
    </lineage>
</organism>
<dbReference type="InterPro" id="IPR056884">
    <property type="entry name" value="NPHP3-like_N"/>
</dbReference>
<feature type="domain" description="DZIP3-like HEPN" evidence="2">
    <location>
        <begin position="39"/>
        <end position="180"/>
    </location>
</feature>
<dbReference type="PANTHER" id="PTHR10039:SF17">
    <property type="entry name" value="FUNGAL STAND N-TERMINAL GOODBYE DOMAIN-CONTAINING PROTEIN-RELATED"/>
    <property type="match status" value="1"/>
</dbReference>
<feature type="domain" description="Nephrocystin 3-like N-terminal" evidence="3">
    <location>
        <begin position="256"/>
        <end position="421"/>
    </location>
</feature>
<evidence type="ECO:0000313" key="4">
    <source>
        <dbReference type="EMBL" id="CAB4011027.1"/>
    </source>
</evidence>
<dbReference type="SUPFAM" id="SSF52540">
    <property type="entry name" value="P-loop containing nucleoside triphosphate hydrolases"/>
    <property type="match status" value="1"/>
</dbReference>
<accession>A0A7D9EKC3</accession>